<dbReference type="SMART" id="SM00181">
    <property type="entry name" value="EGF"/>
    <property type="match status" value="2"/>
</dbReference>
<keyword evidence="1 4" id="KW-0245">EGF-like domain</keyword>
<keyword evidence="3 4" id="KW-1015">Disulfide bond</keyword>
<feature type="domain" description="EGF-like" evidence="5">
    <location>
        <begin position="160"/>
        <end position="198"/>
    </location>
</feature>
<dbReference type="SUPFAM" id="SSF57196">
    <property type="entry name" value="EGF/Laminin"/>
    <property type="match status" value="2"/>
</dbReference>
<proteinExistence type="predicted"/>
<dbReference type="PROSITE" id="PS00022">
    <property type="entry name" value="EGF_1"/>
    <property type="match status" value="2"/>
</dbReference>
<dbReference type="PANTHER" id="PTHR24049">
    <property type="entry name" value="CRUMBS FAMILY MEMBER"/>
    <property type="match status" value="1"/>
</dbReference>
<dbReference type="InterPro" id="IPR000742">
    <property type="entry name" value="EGF"/>
</dbReference>
<accession>A0A1I8FDI5</accession>
<reference evidence="7" key="1">
    <citation type="submission" date="2016-11" db="UniProtKB">
        <authorList>
            <consortium name="WormBaseParasite"/>
        </authorList>
    </citation>
    <scope>IDENTIFICATION</scope>
</reference>
<dbReference type="InterPro" id="IPR049883">
    <property type="entry name" value="NOTCH1_EGF-like"/>
</dbReference>
<comment type="caution">
    <text evidence="4">Lacks conserved residue(s) required for the propagation of feature annotation.</text>
</comment>
<dbReference type="Pfam" id="PF07645">
    <property type="entry name" value="EGF_CA"/>
    <property type="match status" value="1"/>
</dbReference>
<evidence type="ECO:0000256" key="2">
    <source>
        <dbReference type="ARBA" id="ARBA00022737"/>
    </source>
</evidence>
<dbReference type="WBParaSite" id="maker-unitig_30351-snap-gene-0.2-mRNA-1">
    <property type="protein sequence ID" value="maker-unitig_30351-snap-gene-0.2-mRNA-1"/>
    <property type="gene ID" value="maker-unitig_30351-snap-gene-0.2"/>
</dbReference>
<keyword evidence="2" id="KW-0677">Repeat</keyword>
<sequence>ASQLASKSESSSSAIRIPMAGMQLRLTAIPWNNACDPKFSITISSPDRWAISNPLSPLQGRFTIHVKVDDFDPIGAPGDYMGTFVVHYCVAGNDGSSGHDTCSPAGGKLCLPTYDPVSSCRQTYCASRTPCKNNGTCANLDSGFACECVGLWGGPTCETKLSACDSLDTPCRNNGTCIPGTGAGGCSCTPGFNGTFCESDIDECAASPPVCQHASACRNQFGHLQLPLLGWMDGKKLH</sequence>
<dbReference type="PROSITE" id="PS50026">
    <property type="entry name" value="EGF_3"/>
    <property type="match status" value="2"/>
</dbReference>
<dbReference type="InterPro" id="IPR051022">
    <property type="entry name" value="Notch_Cell-Fate_Det"/>
</dbReference>
<name>A0A1I8FDI5_9PLAT</name>
<dbReference type="CDD" id="cd00054">
    <property type="entry name" value="EGF_CA"/>
    <property type="match status" value="2"/>
</dbReference>
<dbReference type="InterPro" id="IPR000152">
    <property type="entry name" value="EGF-type_Asp/Asn_hydroxyl_site"/>
</dbReference>
<evidence type="ECO:0000256" key="1">
    <source>
        <dbReference type="ARBA" id="ARBA00022536"/>
    </source>
</evidence>
<feature type="disulfide bond" evidence="4">
    <location>
        <begin position="188"/>
        <end position="197"/>
    </location>
</feature>
<organism evidence="6 7">
    <name type="scientific">Macrostomum lignano</name>
    <dbReference type="NCBI Taxonomy" id="282301"/>
    <lineage>
        <taxon>Eukaryota</taxon>
        <taxon>Metazoa</taxon>
        <taxon>Spiralia</taxon>
        <taxon>Lophotrochozoa</taxon>
        <taxon>Platyhelminthes</taxon>
        <taxon>Rhabditophora</taxon>
        <taxon>Macrostomorpha</taxon>
        <taxon>Macrostomida</taxon>
        <taxon>Macrostomidae</taxon>
        <taxon>Macrostomum</taxon>
    </lineage>
</organism>
<feature type="disulfide bond" evidence="4">
    <location>
        <begin position="148"/>
        <end position="157"/>
    </location>
</feature>
<dbReference type="PROSITE" id="PS00010">
    <property type="entry name" value="ASX_HYDROXYL"/>
    <property type="match status" value="1"/>
</dbReference>
<dbReference type="PROSITE" id="PS01186">
    <property type="entry name" value="EGF_2"/>
    <property type="match status" value="1"/>
</dbReference>
<evidence type="ECO:0000259" key="5">
    <source>
        <dbReference type="PROSITE" id="PS50026"/>
    </source>
</evidence>
<dbReference type="Pfam" id="PF00008">
    <property type="entry name" value="EGF"/>
    <property type="match status" value="1"/>
</dbReference>
<dbReference type="Gene3D" id="2.10.25.10">
    <property type="entry name" value="Laminin"/>
    <property type="match status" value="2"/>
</dbReference>
<dbReference type="Proteomes" id="UP000095280">
    <property type="component" value="Unplaced"/>
</dbReference>
<evidence type="ECO:0000313" key="6">
    <source>
        <dbReference type="Proteomes" id="UP000095280"/>
    </source>
</evidence>
<feature type="domain" description="EGF-like" evidence="5">
    <location>
        <begin position="121"/>
        <end position="158"/>
    </location>
</feature>
<evidence type="ECO:0000256" key="4">
    <source>
        <dbReference type="PROSITE-ProRule" id="PRU00076"/>
    </source>
</evidence>
<keyword evidence="6" id="KW-1185">Reference proteome</keyword>
<protein>
    <submittedName>
        <fullName evidence="7">EGF-like domain-containing protein</fullName>
    </submittedName>
</protein>
<dbReference type="AlphaFoldDB" id="A0A1I8FDI5"/>
<evidence type="ECO:0000313" key="7">
    <source>
        <dbReference type="WBParaSite" id="maker-unitig_30351-snap-gene-0.2-mRNA-1"/>
    </source>
</evidence>
<evidence type="ECO:0000256" key="3">
    <source>
        <dbReference type="ARBA" id="ARBA00023157"/>
    </source>
</evidence>